<proteinExistence type="predicted"/>
<evidence type="ECO:0000313" key="2">
    <source>
        <dbReference type="Proteomes" id="UP000243459"/>
    </source>
</evidence>
<gene>
    <name evidence="1" type="ORF">A4U43_C09F14820</name>
</gene>
<dbReference type="Gramene" id="ONK58609">
    <property type="protein sequence ID" value="ONK58609"/>
    <property type="gene ID" value="A4U43_C09F14820"/>
</dbReference>
<name>A0A5P1E822_ASPOF</name>
<dbReference type="Proteomes" id="UP000243459">
    <property type="component" value="Chromosome 9"/>
</dbReference>
<reference evidence="2" key="1">
    <citation type="journal article" date="2017" name="Nat. Commun.">
        <title>The asparagus genome sheds light on the origin and evolution of a young Y chromosome.</title>
        <authorList>
            <person name="Harkess A."/>
            <person name="Zhou J."/>
            <person name="Xu C."/>
            <person name="Bowers J.E."/>
            <person name="Van der Hulst R."/>
            <person name="Ayyampalayam S."/>
            <person name="Mercati F."/>
            <person name="Riccardi P."/>
            <person name="McKain M.R."/>
            <person name="Kakrana A."/>
            <person name="Tang H."/>
            <person name="Ray J."/>
            <person name="Groenendijk J."/>
            <person name="Arikit S."/>
            <person name="Mathioni S.M."/>
            <person name="Nakano M."/>
            <person name="Shan H."/>
            <person name="Telgmann-Rauber A."/>
            <person name="Kanno A."/>
            <person name="Yue Z."/>
            <person name="Chen H."/>
            <person name="Li W."/>
            <person name="Chen Y."/>
            <person name="Xu X."/>
            <person name="Zhang Y."/>
            <person name="Luo S."/>
            <person name="Chen H."/>
            <person name="Gao J."/>
            <person name="Mao Z."/>
            <person name="Pires J.C."/>
            <person name="Luo M."/>
            <person name="Kudrna D."/>
            <person name="Wing R.A."/>
            <person name="Meyers B.C."/>
            <person name="Yi K."/>
            <person name="Kong H."/>
            <person name="Lavrijsen P."/>
            <person name="Sunseri F."/>
            <person name="Falavigna A."/>
            <person name="Ye Y."/>
            <person name="Leebens-Mack J.H."/>
            <person name="Chen G."/>
        </authorList>
    </citation>
    <scope>NUCLEOTIDE SEQUENCE [LARGE SCALE GENOMIC DNA]</scope>
    <source>
        <strain evidence="2">cv. DH0086</strain>
    </source>
</reference>
<evidence type="ECO:0000313" key="1">
    <source>
        <dbReference type="EMBL" id="ONK58609.1"/>
    </source>
</evidence>
<dbReference type="AlphaFoldDB" id="A0A5P1E822"/>
<accession>A0A5P1E822</accession>
<protein>
    <submittedName>
        <fullName evidence="1">Uncharacterized protein</fullName>
    </submittedName>
</protein>
<sequence length="156" mass="17506">MAGSGGRPTRGYNVIYIAFGRHLSRELIPYWYGFYVLFRVSRLRFECQLALLRLCARSRPYAPAARDAVLDGNDFVIATKPAFPFSQRPQDVTHLEARLGTVGFHADEDRIRSGGGEVRFGVRIHATVGFKAGAWRAGDDYDAWQGPYCGMLFRLG</sequence>
<organism evidence="1 2">
    <name type="scientific">Asparagus officinalis</name>
    <name type="common">Garden asparagus</name>
    <dbReference type="NCBI Taxonomy" id="4686"/>
    <lineage>
        <taxon>Eukaryota</taxon>
        <taxon>Viridiplantae</taxon>
        <taxon>Streptophyta</taxon>
        <taxon>Embryophyta</taxon>
        <taxon>Tracheophyta</taxon>
        <taxon>Spermatophyta</taxon>
        <taxon>Magnoliopsida</taxon>
        <taxon>Liliopsida</taxon>
        <taxon>Asparagales</taxon>
        <taxon>Asparagaceae</taxon>
        <taxon>Asparagoideae</taxon>
        <taxon>Asparagus</taxon>
    </lineage>
</organism>
<dbReference type="EMBL" id="CM007389">
    <property type="protein sequence ID" value="ONK58609.1"/>
    <property type="molecule type" value="Genomic_DNA"/>
</dbReference>
<keyword evidence="2" id="KW-1185">Reference proteome</keyword>